<evidence type="ECO:0000256" key="6">
    <source>
        <dbReference type="ARBA" id="ARBA00023242"/>
    </source>
</evidence>
<organism evidence="10 11">
    <name type="scientific">Erysiphe neolycopersici</name>
    <dbReference type="NCBI Taxonomy" id="212602"/>
    <lineage>
        <taxon>Eukaryota</taxon>
        <taxon>Fungi</taxon>
        <taxon>Dikarya</taxon>
        <taxon>Ascomycota</taxon>
        <taxon>Pezizomycotina</taxon>
        <taxon>Leotiomycetes</taxon>
        <taxon>Erysiphales</taxon>
        <taxon>Erysiphaceae</taxon>
        <taxon>Erysiphe</taxon>
    </lineage>
</organism>
<dbReference type="InterPro" id="IPR013087">
    <property type="entry name" value="Znf_C2H2_type"/>
</dbReference>
<reference evidence="10 11" key="1">
    <citation type="journal article" date="2018" name="BMC Genomics">
        <title>Comparative genome analyses reveal sequence features reflecting distinct modes of host-adaptation between dicot and monocot powdery mildew.</title>
        <authorList>
            <person name="Wu Y."/>
            <person name="Ma X."/>
            <person name="Pan Z."/>
            <person name="Kale S.D."/>
            <person name="Song Y."/>
            <person name="King H."/>
            <person name="Zhang Q."/>
            <person name="Presley C."/>
            <person name="Deng X."/>
            <person name="Wei C.I."/>
            <person name="Xiao S."/>
        </authorList>
    </citation>
    <scope>NUCLEOTIDE SEQUENCE [LARGE SCALE GENOMIC DNA]</scope>
    <source>
        <strain evidence="10">UMSG2</strain>
    </source>
</reference>
<dbReference type="Pfam" id="PF00096">
    <property type="entry name" value="zf-C2H2"/>
    <property type="match status" value="2"/>
</dbReference>
<dbReference type="PROSITE" id="PS00028">
    <property type="entry name" value="ZINC_FINGER_C2H2_1"/>
    <property type="match status" value="2"/>
</dbReference>
<accession>A0A420I6S5</accession>
<dbReference type="PROSITE" id="PS50157">
    <property type="entry name" value="ZINC_FINGER_C2H2_2"/>
    <property type="match status" value="2"/>
</dbReference>
<evidence type="ECO:0000256" key="1">
    <source>
        <dbReference type="ARBA" id="ARBA00022723"/>
    </source>
</evidence>
<dbReference type="EMBL" id="MCFK01000936">
    <property type="protein sequence ID" value="RKF65362.1"/>
    <property type="molecule type" value="Genomic_DNA"/>
</dbReference>
<evidence type="ECO:0000256" key="2">
    <source>
        <dbReference type="ARBA" id="ARBA00022771"/>
    </source>
</evidence>
<evidence type="ECO:0000256" key="7">
    <source>
        <dbReference type="PROSITE-ProRule" id="PRU00042"/>
    </source>
</evidence>
<sequence>MDRLSQQKPKNGSTIRCKSKPKSPIGVSGNRYQCPLCPKNYSRIENLTRHRANHNELGKFVCNICNKSFTRSDLLNRHRMIHSASKKSVIKTPHKPCQERPPETLQLCLPAPSSDVRNTYQAIQSQQLLQQEVITKQLCNYPDIINSISSGADSVVGNDTNRLFKEFNHEVQKKFIAKEGTNFSPVDTGNKLTWDGSTPYLKEGYDSIGACNLDISWTLDVLSPKLSSEITRPDLSNVRVNDIDITKSIFYQQIKSTNPASEDPLSDEDDTTDWPDKVCDKTSLHLNSFRNFLVQGHCLNWEHVLNEARITEYSAVVIPLSQSVTPALRNILISTLNEGSLGTGSTFHVISDLTFPSVEVLNLFLCLYFQNIHPRFPVLHLPTFDIQKANPELLLAMMFLGSSHSQSDQGGFSHIFHQRLRLYVSRLLEIDKDYMLILDNILAYFLLCLSGTWSGCKQAYQFSEGGRGILVTACRRARLLDGRPRAQERPHHGSNKGSLGSKWRFWIESEKRRRLGCSIYASNLIFDSQYPSLFNNQPYINKAETSLCVLPCSEDYWEAQTDEDWKLLVGDVDNIQFTYHLSALNCCLLRKWAQPPPPIVDVGEFGKIVLMYAIHTHIYERGQVVTMLNPTGLRGTSGYISYDMCYSLRERGLWLEDALDNFIECYQSLGTSPAAVLLNHLGCIYIDVSMSDLHLSTGRSIHAFDRQFALENLKIWANSEASENTMIHVYTMLDICYLSISTGNVSLCSYEIAIALFTGGIICWNIAKLRTGANKSQYLEHVMKASAALAKMNCWRMCEILGRILNSLVCIDM</sequence>
<dbReference type="GO" id="GO:0008270">
    <property type="term" value="F:zinc ion binding"/>
    <property type="evidence" value="ECO:0007669"/>
    <property type="project" value="UniProtKB-KW"/>
</dbReference>
<proteinExistence type="predicted"/>
<feature type="region of interest" description="Disordered" evidence="8">
    <location>
        <begin position="1"/>
        <end position="26"/>
    </location>
</feature>
<dbReference type="PANTHER" id="PTHR47660">
    <property type="entry name" value="TRANSCRIPTION FACTOR WITH C2H2 AND ZN(2)-CYS(6) DNA BINDING DOMAIN (EUROFUNG)-RELATED-RELATED"/>
    <property type="match status" value="1"/>
</dbReference>
<keyword evidence="11" id="KW-1185">Reference proteome</keyword>
<dbReference type="GO" id="GO:0003677">
    <property type="term" value="F:DNA binding"/>
    <property type="evidence" value="ECO:0007669"/>
    <property type="project" value="InterPro"/>
</dbReference>
<dbReference type="FunFam" id="3.30.160.60:FF:000446">
    <property type="entry name" value="Zinc finger protein"/>
    <property type="match status" value="1"/>
</dbReference>
<dbReference type="InterPro" id="IPR007219">
    <property type="entry name" value="XnlR_reg_dom"/>
</dbReference>
<keyword evidence="5" id="KW-0804">Transcription</keyword>
<gene>
    <name evidence="10" type="ORF">OnM2_009017</name>
</gene>
<evidence type="ECO:0000256" key="8">
    <source>
        <dbReference type="SAM" id="MobiDB-lite"/>
    </source>
</evidence>
<dbReference type="SUPFAM" id="SSF57667">
    <property type="entry name" value="beta-beta-alpha zinc fingers"/>
    <property type="match status" value="1"/>
</dbReference>
<evidence type="ECO:0000256" key="3">
    <source>
        <dbReference type="ARBA" id="ARBA00022833"/>
    </source>
</evidence>
<dbReference type="PANTHER" id="PTHR47660:SF2">
    <property type="entry name" value="TRANSCRIPTION FACTOR WITH C2H2 AND ZN(2)-CYS(6) DNA BINDING DOMAIN (EUROFUNG)"/>
    <property type="match status" value="1"/>
</dbReference>
<keyword evidence="1" id="KW-0479">Metal-binding</keyword>
<dbReference type="GO" id="GO:0006351">
    <property type="term" value="P:DNA-templated transcription"/>
    <property type="evidence" value="ECO:0007669"/>
    <property type="project" value="InterPro"/>
</dbReference>
<dbReference type="Gene3D" id="3.30.160.60">
    <property type="entry name" value="Classic Zinc Finger"/>
    <property type="match status" value="1"/>
</dbReference>
<dbReference type="STRING" id="212602.A0A420I6S5"/>
<evidence type="ECO:0000313" key="10">
    <source>
        <dbReference type="EMBL" id="RKF65362.1"/>
    </source>
</evidence>
<feature type="domain" description="C2H2-type" evidence="9">
    <location>
        <begin position="32"/>
        <end position="54"/>
    </location>
</feature>
<evidence type="ECO:0000256" key="5">
    <source>
        <dbReference type="ARBA" id="ARBA00023163"/>
    </source>
</evidence>
<keyword evidence="6" id="KW-0539">Nucleus</keyword>
<feature type="domain" description="C2H2-type" evidence="9">
    <location>
        <begin position="60"/>
        <end position="87"/>
    </location>
</feature>
<keyword evidence="4" id="KW-0805">Transcription regulation</keyword>
<feature type="compositionally biased region" description="Polar residues" evidence="8">
    <location>
        <begin position="1"/>
        <end position="16"/>
    </location>
</feature>
<comment type="caution">
    <text evidence="10">The sequence shown here is derived from an EMBL/GenBank/DDBJ whole genome shotgun (WGS) entry which is preliminary data.</text>
</comment>
<dbReference type="AlphaFoldDB" id="A0A420I6S5"/>
<protein>
    <recommendedName>
        <fullName evidence="9">C2H2-type domain-containing protein</fullName>
    </recommendedName>
</protein>
<dbReference type="SMART" id="SM00355">
    <property type="entry name" value="ZnF_C2H2"/>
    <property type="match status" value="2"/>
</dbReference>
<evidence type="ECO:0000259" key="9">
    <source>
        <dbReference type="PROSITE" id="PS50157"/>
    </source>
</evidence>
<keyword evidence="3" id="KW-0862">Zinc</keyword>
<name>A0A420I6S5_9PEZI</name>
<dbReference type="OrthoDB" id="1405595at2759"/>
<keyword evidence="2 7" id="KW-0863">Zinc-finger</keyword>
<evidence type="ECO:0000313" key="11">
    <source>
        <dbReference type="Proteomes" id="UP000286134"/>
    </source>
</evidence>
<dbReference type="Pfam" id="PF04082">
    <property type="entry name" value="Fungal_trans"/>
    <property type="match status" value="1"/>
</dbReference>
<dbReference type="InterPro" id="IPR036236">
    <property type="entry name" value="Znf_C2H2_sf"/>
</dbReference>
<dbReference type="Proteomes" id="UP000286134">
    <property type="component" value="Unassembled WGS sequence"/>
</dbReference>
<dbReference type="CDD" id="cd12148">
    <property type="entry name" value="fungal_TF_MHR"/>
    <property type="match status" value="1"/>
</dbReference>
<evidence type="ECO:0000256" key="4">
    <source>
        <dbReference type="ARBA" id="ARBA00023015"/>
    </source>
</evidence>